<dbReference type="Pfam" id="PF02563">
    <property type="entry name" value="Poly_export"/>
    <property type="match status" value="1"/>
</dbReference>
<evidence type="ECO:0000256" key="6">
    <source>
        <dbReference type="ARBA" id="ARBA00022692"/>
    </source>
</evidence>
<dbReference type="GO" id="GO:0015159">
    <property type="term" value="F:polysaccharide transmembrane transporter activity"/>
    <property type="evidence" value="ECO:0007669"/>
    <property type="project" value="InterPro"/>
</dbReference>
<feature type="domain" description="Polysaccharide export protein N-terminal" evidence="16">
    <location>
        <begin position="64"/>
        <end position="137"/>
    </location>
</feature>
<comment type="subcellular location">
    <subcellularLocation>
        <location evidence="1">Cell outer membrane</location>
        <topology evidence="1">Multi-pass membrane protein</topology>
    </subcellularLocation>
</comment>
<feature type="domain" description="SLBB" evidence="17">
    <location>
        <begin position="253"/>
        <end position="329"/>
    </location>
</feature>
<evidence type="ECO:0000256" key="12">
    <source>
        <dbReference type="ARBA" id="ARBA00023139"/>
    </source>
</evidence>
<dbReference type="GO" id="GO:0046930">
    <property type="term" value="C:pore complex"/>
    <property type="evidence" value="ECO:0007669"/>
    <property type="project" value="UniProtKB-KW"/>
</dbReference>
<evidence type="ECO:0000256" key="4">
    <source>
        <dbReference type="ARBA" id="ARBA00022452"/>
    </source>
</evidence>
<sequence>MKLTGLRIETKYLPRVAGLGKTAIACGLALALSAGCALAQETAPATPALRMNPLAALQAFEPDANQEYQLGRGDEISIDVAGRPEMNRKYVVGPDGRITLPLAGPVSLVDKTRDQAAQAVETALGAYYQQVSVTISVDRYTSNHVLLLGAVEHPGLMSFDTPPTLLEVITRGGVLGANGQNNFASVKSDSGAGTYIGSVRPPVVPERCAIYRGSDQVMWVDLKGLLDSSSTLANLRLKRDDVIYVPSQGDRYISVLGQVAHPGAIQMDNSTTLPKLLAEAGGPTLQAGNNPQIQIISQTTGKTRIIPLRAVLEPSKLDLTLHSGDIVFIPESGFNKATYVLERLSPLVTMFTAAAIFTH</sequence>
<feature type="chain" id="PRO_5012444245" evidence="15">
    <location>
        <begin position="40"/>
        <end position="359"/>
    </location>
</feature>
<keyword evidence="8" id="KW-0625">Polysaccharide transport</keyword>
<keyword evidence="10" id="KW-0626">Porin</keyword>
<evidence type="ECO:0000313" key="19">
    <source>
        <dbReference type="Proteomes" id="UP000198356"/>
    </source>
</evidence>
<keyword evidence="7 15" id="KW-0732">Signal</keyword>
<dbReference type="Proteomes" id="UP000198356">
    <property type="component" value="Unassembled WGS sequence"/>
</dbReference>
<proteinExistence type="inferred from homology"/>
<evidence type="ECO:0000259" key="17">
    <source>
        <dbReference type="Pfam" id="PF22461"/>
    </source>
</evidence>
<evidence type="ECO:0000256" key="10">
    <source>
        <dbReference type="ARBA" id="ARBA00023114"/>
    </source>
</evidence>
<keyword evidence="6" id="KW-0812">Transmembrane</keyword>
<dbReference type="GO" id="GO:0015288">
    <property type="term" value="F:porin activity"/>
    <property type="evidence" value="ECO:0007669"/>
    <property type="project" value="UniProtKB-KW"/>
</dbReference>
<evidence type="ECO:0000256" key="13">
    <source>
        <dbReference type="ARBA" id="ARBA00023237"/>
    </source>
</evidence>
<reference evidence="18 19" key="1">
    <citation type="submission" date="2017-06" db="EMBL/GenBank/DDBJ databases">
        <authorList>
            <person name="Kim H.J."/>
            <person name="Triplett B.A."/>
        </authorList>
    </citation>
    <scope>NUCLEOTIDE SEQUENCE [LARGE SCALE GENOMIC DNA]</scope>
    <source>
        <strain evidence="18 19">DSM 18704</strain>
    </source>
</reference>
<dbReference type="Gene3D" id="3.30.1950.10">
    <property type="entry name" value="wza like domain"/>
    <property type="match status" value="1"/>
</dbReference>
<evidence type="ECO:0000256" key="1">
    <source>
        <dbReference type="ARBA" id="ARBA00004571"/>
    </source>
</evidence>
<evidence type="ECO:0000256" key="8">
    <source>
        <dbReference type="ARBA" id="ARBA00023047"/>
    </source>
</evidence>
<evidence type="ECO:0000256" key="5">
    <source>
        <dbReference type="ARBA" id="ARBA00022597"/>
    </source>
</evidence>
<keyword evidence="14" id="KW-0449">Lipoprotein</keyword>
<organism evidence="18 19">
    <name type="scientific">Granulicella rosea</name>
    <dbReference type="NCBI Taxonomy" id="474952"/>
    <lineage>
        <taxon>Bacteria</taxon>
        <taxon>Pseudomonadati</taxon>
        <taxon>Acidobacteriota</taxon>
        <taxon>Terriglobia</taxon>
        <taxon>Terriglobales</taxon>
        <taxon>Acidobacteriaceae</taxon>
        <taxon>Granulicella</taxon>
    </lineage>
</organism>
<comment type="similarity">
    <text evidence="2">Belongs to the BexD/CtrA/VexA family.</text>
</comment>
<accession>A0A239EUV3</accession>
<dbReference type="GO" id="GO:0006811">
    <property type="term" value="P:monoatomic ion transport"/>
    <property type="evidence" value="ECO:0007669"/>
    <property type="project" value="UniProtKB-KW"/>
</dbReference>
<evidence type="ECO:0000256" key="14">
    <source>
        <dbReference type="ARBA" id="ARBA00023288"/>
    </source>
</evidence>
<keyword evidence="5" id="KW-0762">Sugar transport</keyword>
<dbReference type="InterPro" id="IPR049712">
    <property type="entry name" value="Poly_export"/>
</dbReference>
<dbReference type="RefSeq" id="WP_176441614.1">
    <property type="nucleotide sequence ID" value="NZ_FZOU01000001.1"/>
</dbReference>
<keyword evidence="4" id="KW-1134">Transmembrane beta strand</keyword>
<protein>
    <submittedName>
        <fullName evidence="18">Polysaccharide export outer membrane protein</fullName>
    </submittedName>
</protein>
<dbReference type="GO" id="GO:0009279">
    <property type="term" value="C:cell outer membrane"/>
    <property type="evidence" value="ECO:0007669"/>
    <property type="project" value="UniProtKB-SubCell"/>
</dbReference>
<evidence type="ECO:0000256" key="3">
    <source>
        <dbReference type="ARBA" id="ARBA00022448"/>
    </source>
</evidence>
<keyword evidence="19" id="KW-1185">Reference proteome</keyword>
<evidence type="ECO:0000256" key="2">
    <source>
        <dbReference type="ARBA" id="ARBA00009450"/>
    </source>
</evidence>
<name>A0A239EUV3_9BACT</name>
<keyword evidence="12" id="KW-0564">Palmitate</keyword>
<evidence type="ECO:0000256" key="9">
    <source>
        <dbReference type="ARBA" id="ARBA00023065"/>
    </source>
</evidence>
<keyword evidence="13" id="KW-0998">Cell outer membrane</keyword>
<evidence type="ECO:0000256" key="7">
    <source>
        <dbReference type="ARBA" id="ARBA00022729"/>
    </source>
</evidence>
<keyword evidence="11" id="KW-0472">Membrane</keyword>
<dbReference type="InterPro" id="IPR003715">
    <property type="entry name" value="Poly_export_N"/>
</dbReference>
<keyword evidence="9" id="KW-0406">Ion transport</keyword>
<dbReference type="InterPro" id="IPR054765">
    <property type="entry name" value="SLBB_dom"/>
</dbReference>
<dbReference type="AlphaFoldDB" id="A0A239EUV3"/>
<evidence type="ECO:0000256" key="11">
    <source>
        <dbReference type="ARBA" id="ARBA00023136"/>
    </source>
</evidence>
<dbReference type="PANTHER" id="PTHR33619:SF3">
    <property type="entry name" value="POLYSACCHARIDE EXPORT PROTEIN GFCE-RELATED"/>
    <property type="match status" value="1"/>
</dbReference>
<dbReference type="PANTHER" id="PTHR33619">
    <property type="entry name" value="POLYSACCHARIDE EXPORT PROTEIN GFCE-RELATED"/>
    <property type="match status" value="1"/>
</dbReference>
<dbReference type="Gene3D" id="3.10.560.10">
    <property type="entry name" value="Outer membrane lipoprotein wza domain like"/>
    <property type="match status" value="1"/>
</dbReference>
<feature type="signal peptide" evidence="15">
    <location>
        <begin position="1"/>
        <end position="39"/>
    </location>
</feature>
<dbReference type="EMBL" id="FZOU01000001">
    <property type="protein sequence ID" value="SNS47823.1"/>
    <property type="molecule type" value="Genomic_DNA"/>
</dbReference>
<evidence type="ECO:0000259" key="16">
    <source>
        <dbReference type="Pfam" id="PF02563"/>
    </source>
</evidence>
<dbReference type="Pfam" id="PF22461">
    <property type="entry name" value="SLBB_2"/>
    <property type="match status" value="1"/>
</dbReference>
<evidence type="ECO:0000313" key="18">
    <source>
        <dbReference type="EMBL" id="SNS47823.1"/>
    </source>
</evidence>
<evidence type="ECO:0000256" key="15">
    <source>
        <dbReference type="SAM" id="SignalP"/>
    </source>
</evidence>
<gene>
    <name evidence="18" type="ORF">SAMN05421770_1011146</name>
</gene>
<keyword evidence="3" id="KW-0813">Transport</keyword>